<sequence length="121" mass="13914">MPALWHIEHQQRQWWTTILRRDLPIRASMSPPPILQPRRADTHDAEQQQRPPWDDNRVRVLIRIAGTSPSSILQRRNIKAFDSSKNQSPTGDIHDHSGNETSYNGTNGTFTVAIVPSELHY</sequence>
<protein>
    <submittedName>
        <fullName evidence="2">Uncharacterized protein</fullName>
    </submittedName>
</protein>
<dbReference type="AlphaFoldDB" id="A0A5C3LQ72"/>
<accession>A0A5C3LQ72</accession>
<dbReference type="Proteomes" id="UP000308652">
    <property type="component" value="Unassembled WGS sequence"/>
</dbReference>
<evidence type="ECO:0000313" key="2">
    <source>
        <dbReference type="EMBL" id="TFK35309.1"/>
    </source>
</evidence>
<gene>
    <name evidence="2" type="ORF">BDQ12DRAFT_726060</name>
</gene>
<feature type="region of interest" description="Disordered" evidence="1">
    <location>
        <begin position="27"/>
        <end position="57"/>
    </location>
</feature>
<feature type="region of interest" description="Disordered" evidence="1">
    <location>
        <begin position="75"/>
        <end position="108"/>
    </location>
</feature>
<keyword evidence="3" id="KW-1185">Reference proteome</keyword>
<feature type="compositionally biased region" description="Polar residues" evidence="1">
    <location>
        <begin position="99"/>
        <end position="108"/>
    </location>
</feature>
<proteinExistence type="predicted"/>
<feature type="compositionally biased region" description="Basic and acidic residues" evidence="1">
    <location>
        <begin position="38"/>
        <end position="57"/>
    </location>
</feature>
<evidence type="ECO:0000313" key="3">
    <source>
        <dbReference type="Proteomes" id="UP000308652"/>
    </source>
</evidence>
<evidence type="ECO:0000256" key="1">
    <source>
        <dbReference type="SAM" id="MobiDB-lite"/>
    </source>
</evidence>
<dbReference type="EMBL" id="ML213622">
    <property type="protein sequence ID" value="TFK35309.1"/>
    <property type="molecule type" value="Genomic_DNA"/>
</dbReference>
<organism evidence="2 3">
    <name type="scientific">Crucibulum laeve</name>
    <dbReference type="NCBI Taxonomy" id="68775"/>
    <lineage>
        <taxon>Eukaryota</taxon>
        <taxon>Fungi</taxon>
        <taxon>Dikarya</taxon>
        <taxon>Basidiomycota</taxon>
        <taxon>Agaricomycotina</taxon>
        <taxon>Agaricomycetes</taxon>
        <taxon>Agaricomycetidae</taxon>
        <taxon>Agaricales</taxon>
        <taxon>Agaricineae</taxon>
        <taxon>Nidulariaceae</taxon>
        <taxon>Crucibulum</taxon>
    </lineage>
</organism>
<name>A0A5C3LQ72_9AGAR</name>
<reference evidence="2 3" key="1">
    <citation type="journal article" date="2019" name="Nat. Ecol. Evol.">
        <title>Megaphylogeny resolves global patterns of mushroom evolution.</title>
        <authorList>
            <person name="Varga T."/>
            <person name="Krizsan K."/>
            <person name="Foldi C."/>
            <person name="Dima B."/>
            <person name="Sanchez-Garcia M."/>
            <person name="Sanchez-Ramirez S."/>
            <person name="Szollosi G.J."/>
            <person name="Szarkandi J.G."/>
            <person name="Papp V."/>
            <person name="Albert L."/>
            <person name="Andreopoulos W."/>
            <person name="Angelini C."/>
            <person name="Antonin V."/>
            <person name="Barry K.W."/>
            <person name="Bougher N.L."/>
            <person name="Buchanan P."/>
            <person name="Buyck B."/>
            <person name="Bense V."/>
            <person name="Catcheside P."/>
            <person name="Chovatia M."/>
            <person name="Cooper J."/>
            <person name="Damon W."/>
            <person name="Desjardin D."/>
            <person name="Finy P."/>
            <person name="Geml J."/>
            <person name="Haridas S."/>
            <person name="Hughes K."/>
            <person name="Justo A."/>
            <person name="Karasinski D."/>
            <person name="Kautmanova I."/>
            <person name="Kiss B."/>
            <person name="Kocsube S."/>
            <person name="Kotiranta H."/>
            <person name="LaButti K.M."/>
            <person name="Lechner B.E."/>
            <person name="Liimatainen K."/>
            <person name="Lipzen A."/>
            <person name="Lukacs Z."/>
            <person name="Mihaltcheva S."/>
            <person name="Morgado L.N."/>
            <person name="Niskanen T."/>
            <person name="Noordeloos M.E."/>
            <person name="Ohm R.A."/>
            <person name="Ortiz-Santana B."/>
            <person name="Ovrebo C."/>
            <person name="Racz N."/>
            <person name="Riley R."/>
            <person name="Savchenko A."/>
            <person name="Shiryaev A."/>
            <person name="Soop K."/>
            <person name="Spirin V."/>
            <person name="Szebenyi C."/>
            <person name="Tomsovsky M."/>
            <person name="Tulloss R.E."/>
            <person name="Uehling J."/>
            <person name="Grigoriev I.V."/>
            <person name="Vagvolgyi C."/>
            <person name="Papp T."/>
            <person name="Martin F.M."/>
            <person name="Miettinen O."/>
            <person name="Hibbett D.S."/>
            <person name="Nagy L.G."/>
        </authorList>
    </citation>
    <scope>NUCLEOTIDE SEQUENCE [LARGE SCALE GENOMIC DNA]</scope>
    <source>
        <strain evidence="2 3">CBS 166.37</strain>
    </source>
</reference>